<dbReference type="AlphaFoldDB" id="A0A371BJY0"/>
<comment type="caution">
    <text evidence="3">The sequence shown here is derived from an EMBL/GenBank/DDBJ whole genome shotgun (WGS) entry which is preliminary data.</text>
</comment>
<accession>A0A371BJY0</accession>
<organism evidence="3 4">
    <name type="scientific">Sphingorhabdus pulchriflava</name>
    <dbReference type="NCBI Taxonomy" id="2292257"/>
    <lineage>
        <taxon>Bacteria</taxon>
        <taxon>Pseudomonadati</taxon>
        <taxon>Pseudomonadota</taxon>
        <taxon>Alphaproteobacteria</taxon>
        <taxon>Sphingomonadales</taxon>
        <taxon>Sphingomonadaceae</taxon>
        <taxon>Sphingorhabdus</taxon>
    </lineage>
</organism>
<evidence type="ECO:0000256" key="1">
    <source>
        <dbReference type="SAM" id="SignalP"/>
    </source>
</evidence>
<protein>
    <submittedName>
        <fullName evidence="3">DUF11 domain-containing protein</fullName>
    </submittedName>
</protein>
<evidence type="ECO:0000313" key="3">
    <source>
        <dbReference type="EMBL" id="RDV07867.1"/>
    </source>
</evidence>
<gene>
    <name evidence="3" type="ORF">DXH95_06200</name>
</gene>
<feature type="domain" description="DUF11" evidence="2">
    <location>
        <begin position="260"/>
        <end position="325"/>
    </location>
</feature>
<dbReference type="NCBIfam" id="TIGR01451">
    <property type="entry name" value="B_ant_repeat"/>
    <property type="match status" value="1"/>
</dbReference>
<reference evidence="4" key="1">
    <citation type="submission" date="2018-08" db="EMBL/GenBank/DDBJ databases">
        <authorList>
            <person name="Kim S.-J."/>
            <person name="Jung G.-Y."/>
        </authorList>
    </citation>
    <scope>NUCLEOTIDE SEQUENCE [LARGE SCALE GENOMIC DNA]</scope>
    <source>
        <strain evidence="4">GY_G</strain>
    </source>
</reference>
<proteinExistence type="predicted"/>
<feature type="signal peptide" evidence="1">
    <location>
        <begin position="1"/>
        <end position="26"/>
    </location>
</feature>
<dbReference type="Proteomes" id="UP000263833">
    <property type="component" value="Unassembled WGS sequence"/>
</dbReference>
<dbReference type="EMBL" id="QRGP01000001">
    <property type="protein sequence ID" value="RDV07867.1"/>
    <property type="molecule type" value="Genomic_DNA"/>
</dbReference>
<keyword evidence="4" id="KW-1185">Reference proteome</keyword>
<evidence type="ECO:0000259" key="2">
    <source>
        <dbReference type="Pfam" id="PF01345"/>
    </source>
</evidence>
<dbReference type="InterPro" id="IPR001434">
    <property type="entry name" value="OmcB-like_DUF11"/>
</dbReference>
<feature type="chain" id="PRO_5016992994" evidence="1">
    <location>
        <begin position="27"/>
        <end position="359"/>
    </location>
</feature>
<keyword evidence="1" id="KW-0732">Signal</keyword>
<dbReference type="Pfam" id="PF01345">
    <property type="entry name" value="DUF11"/>
    <property type="match status" value="1"/>
</dbReference>
<dbReference type="OrthoDB" id="5400913at2"/>
<name>A0A371BJY0_9SPHN</name>
<dbReference type="RefSeq" id="WP_115548527.1">
    <property type="nucleotide sequence ID" value="NZ_QRGP01000001.1"/>
</dbReference>
<evidence type="ECO:0000313" key="4">
    <source>
        <dbReference type="Proteomes" id="UP000263833"/>
    </source>
</evidence>
<sequence length="359" mass="35878">MTSTLKSLVASTALAATLGVSAPAFAVGTTQGTDITNSVTVNYTVGTTAQTPVTSNTDTFKVDRKVNFTVVERATVGTTTVNPGQLAQQTAFTLTNLSNDLLDFDLTAANLLTGAAAPRGTDGFDVTNLLICLDADNNNVCDAPATATLTVNDLSATTGSNSVNILVLGDIPAAATNGQIAGVNLQATAKLSNGTAFVLSGVGKNVSTDTDANVAGAVDTVLADTGRDAVESALDDYTVQSATLGVFKSSRVVSDLVSGSNPKALPGATVEYCIAVQNTGSIAATSVAIEDLIPANTTFVTGSILLGATVTDYGLATQSCSAGSAGGSYTTTPSPRVNGTLASVGAASTSGLIFRVTIN</sequence>
<dbReference type="InterPro" id="IPR047589">
    <property type="entry name" value="DUF11_rpt"/>
</dbReference>